<reference evidence="2" key="1">
    <citation type="journal article" date="2022" name="Int. J. Mol. Sci.">
        <title>Draft Genome of Tanacetum Coccineum: Genomic Comparison of Closely Related Tanacetum-Family Plants.</title>
        <authorList>
            <person name="Yamashiro T."/>
            <person name="Shiraishi A."/>
            <person name="Nakayama K."/>
            <person name="Satake H."/>
        </authorList>
    </citation>
    <scope>NUCLEOTIDE SEQUENCE</scope>
</reference>
<evidence type="ECO:0000256" key="1">
    <source>
        <dbReference type="SAM" id="MobiDB-lite"/>
    </source>
</evidence>
<comment type="caution">
    <text evidence="2">The sequence shown here is derived from an EMBL/GenBank/DDBJ whole genome shotgun (WGS) entry which is preliminary data.</text>
</comment>
<evidence type="ECO:0000313" key="3">
    <source>
        <dbReference type="Proteomes" id="UP001151760"/>
    </source>
</evidence>
<name>A0ABQ5HG30_9ASTR</name>
<evidence type="ECO:0000313" key="2">
    <source>
        <dbReference type="EMBL" id="GJT86781.1"/>
    </source>
</evidence>
<protein>
    <submittedName>
        <fullName evidence="2">Uncharacterized protein</fullName>
    </submittedName>
</protein>
<dbReference type="Proteomes" id="UP001151760">
    <property type="component" value="Unassembled WGS sequence"/>
</dbReference>
<feature type="region of interest" description="Disordered" evidence="1">
    <location>
        <begin position="240"/>
        <end position="286"/>
    </location>
</feature>
<feature type="compositionally biased region" description="Basic and acidic residues" evidence="1">
    <location>
        <begin position="241"/>
        <end position="277"/>
    </location>
</feature>
<organism evidence="2 3">
    <name type="scientific">Tanacetum coccineum</name>
    <dbReference type="NCBI Taxonomy" id="301880"/>
    <lineage>
        <taxon>Eukaryota</taxon>
        <taxon>Viridiplantae</taxon>
        <taxon>Streptophyta</taxon>
        <taxon>Embryophyta</taxon>
        <taxon>Tracheophyta</taxon>
        <taxon>Spermatophyta</taxon>
        <taxon>Magnoliopsida</taxon>
        <taxon>eudicotyledons</taxon>
        <taxon>Gunneridae</taxon>
        <taxon>Pentapetalae</taxon>
        <taxon>asterids</taxon>
        <taxon>campanulids</taxon>
        <taxon>Asterales</taxon>
        <taxon>Asteraceae</taxon>
        <taxon>Asteroideae</taxon>
        <taxon>Anthemideae</taxon>
        <taxon>Anthemidinae</taxon>
        <taxon>Tanacetum</taxon>
    </lineage>
</organism>
<keyword evidence="3" id="KW-1185">Reference proteome</keyword>
<sequence>MLDRCLEGNFLFNSMRSRFVSWHLEDDPTSTEVDHNLSGIREGVGHPCFKKQLCESEPHPPSPPQSKNNICLSDDKLPVIIAKDLKDEEKAALLKPLGKPRLTVYQERRHDRHHNDDNELIPTRIGSRDGGIRLCVFGQEALDILKACPQWTHWGTRWFTKVMLKYGVTHRLYLHLRIHPQTMGKFRFKSGLKRILERTRGEKIVPPGRDFLPAIVKTLGAWQDPQEFHILSIHFGNARTDNQEKDKKRSQNDKTELGMEKQGKDKSKSKPKPEKPSLKIGDTNTNHLRGCLLGGAEEVQSIIHIKAKYSDKRTSRITNRDADSAILST</sequence>
<dbReference type="EMBL" id="BQNB010019579">
    <property type="protein sequence ID" value="GJT86781.1"/>
    <property type="molecule type" value="Genomic_DNA"/>
</dbReference>
<gene>
    <name evidence="2" type="ORF">Tco_1068498</name>
</gene>
<proteinExistence type="predicted"/>
<reference evidence="2" key="2">
    <citation type="submission" date="2022-01" db="EMBL/GenBank/DDBJ databases">
        <authorList>
            <person name="Yamashiro T."/>
            <person name="Shiraishi A."/>
            <person name="Satake H."/>
            <person name="Nakayama K."/>
        </authorList>
    </citation>
    <scope>NUCLEOTIDE SEQUENCE</scope>
</reference>
<accession>A0ABQ5HG30</accession>